<organism evidence="1">
    <name type="scientific">Oryza sativa subsp. japonica</name>
    <name type="common">Rice</name>
    <dbReference type="NCBI Taxonomy" id="39947"/>
    <lineage>
        <taxon>Eukaryota</taxon>
        <taxon>Viridiplantae</taxon>
        <taxon>Streptophyta</taxon>
        <taxon>Embryophyta</taxon>
        <taxon>Tracheophyta</taxon>
        <taxon>Spermatophyta</taxon>
        <taxon>Magnoliopsida</taxon>
        <taxon>Liliopsida</taxon>
        <taxon>Poales</taxon>
        <taxon>Poaceae</taxon>
        <taxon>BOP clade</taxon>
        <taxon>Oryzoideae</taxon>
        <taxon>Oryzeae</taxon>
        <taxon>Oryzinae</taxon>
        <taxon>Oryza</taxon>
        <taxon>Oryza sativa</taxon>
    </lineage>
</organism>
<evidence type="ECO:0000313" key="1">
    <source>
        <dbReference type="EMBL" id="EEE52946.1"/>
    </source>
</evidence>
<accession>B9GCD9</accession>
<proteinExistence type="predicted"/>
<dbReference type="EMBL" id="CM000149">
    <property type="protein sequence ID" value="EEE52946.1"/>
    <property type="molecule type" value="Genomic_DNA"/>
</dbReference>
<dbReference type="AlphaFoldDB" id="B9GCD9"/>
<sequence>MSAKSPSLGIPSPPVGIFAQSYYTAVRTKSCDGARNGIPNEFYDLSEEREEDAPLAYLRVLLRRRGSWTVQSQSLVHKAMCQSAISGKTKFSKPTVDVQENAQGRSTDGSSLSGQNPDFTGHLETINQLTGALPTSLGDLPYLEGWSVVVPVVDAIMVLLFELSAGQMLVNIHIFSHICLTVLVELKFKNFWTKLDDIQEVVQEVWQQKVDSQGPSSILYVKMARAAKKLRHWGQRKISNLRPRLQIANKIIFQLDVAQGNRSLLSQELRFRAGLKGQALPDACLPRKDKRMAKGKNKVFKEGDANTYFFHMKAKARSTQTNQNGVMALHFMASLQLPQWAIEEIEQKCQGFLWKGQEERQLTSTSDWPWTVPSMKPEKELQSCFFAAMKYVVGEGKSIDFCRANWLPGGSIESTRPTLFSYVKITGLTLHKELQNHTWVQDIDGTPSNRVI</sequence>
<gene>
    <name evidence="1" type="ORF">OsJ_35578</name>
</gene>
<dbReference type="Proteomes" id="UP000007752">
    <property type="component" value="Chromosome 12"/>
</dbReference>
<protein>
    <submittedName>
        <fullName evidence="1">Uncharacterized protein</fullName>
    </submittedName>
</protein>
<reference evidence="1" key="1">
    <citation type="journal article" date="2005" name="PLoS Biol.">
        <title>The genomes of Oryza sativa: a history of duplications.</title>
        <authorList>
            <person name="Yu J."/>
            <person name="Wang J."/>
            <person name="Lin W."/>
            <person name="Li S."/>
            <person name="Li H."/>
            <person name="Zhou J."/>
            <person name="Ni P."/>
            <person name="Dong W."/>
            <person name="Hu S."/>
            <person name="Zeng C."/>
            <person name="Zhang J."/>
            <person name="Zhang Y."/>
            <person name="Li R."/>
            <person name="Xu Z."/>
            <person name="Li S."/>
            <person name="Li X."/>
            <person name="Zheng H."/>
            <person name="Cong L."/>
            <person name="Lin L."/>
            <person name="Yin J."/>
            <person name="Geng J."/>
            <person name="Li G."/>
            <person name="Shi J."/>
            <person name="Liu J."/>
            <person name="Lv H."/>
            <person name="Li J."/>
            <person name="Wang J."/>
            <person name="Deng Y."/>
            <person name="Ran L."/>
            <person name="Shi X."/>
            <person name="Wang X."/>
            <person name="Wu Q."/>
            <person name="Li C."/>
            <person name="Ren X."/>
            <person name="Wang J."/>
            <person name="Wang X."/>
            <person name="Li D."/>
            <person name="Liu D."/>
            <person name="Zhang X."/>
            <person name="Ji Z."/>
            <person name="Zhao W."/>
            <person name="Sun Y."/>
            <person name="Zhang Z."/>
            <person name="Bao J."/>
            <person name="Han Y."/>
            <person name="Dong L."/>
            <person name="Ji J."/>
            <person name="Chen P."/>
            <person name="Wu S."/>
            <person name="Liu J."/>
            <person name="Xiao Y."/>
            <person name="Bu D."/>
            <person name="Tan J."/>
            <person name="Yang L."/>
            <person name="Ye C."/>
            <person name="Zhang J."/>
            <person name="Xu J."/>
            <person name="Zhou Y."/>
            <person name="Yu Y."/>
            <person name="Zhang B."/>
            <person name="Zhuang S."/>
            <person name="Wei H."/>
            <person name="Liu B."/>
            <person name="Lei M."/>
            <person name="Yu H."/>
            <person name="Li Y."/>
            <person name="Xu H."/>
            <person name="Wei S."/>
            <person name="He X."/>
            <person name="Fang L."/>
            <person name="Zhang Z."/>
            <person name="Zhang Y."/>
            <person name="Huang X."/>
            <person name="Su Z."/>
            <person name="Tong W."/>
            <person name="Li J."/>
            <person name="Tong Z."/>
            <person name="Li S."/>
            <person name="Ye J."/>
            <person name="Wang L."/>
            <person name="Fang L."/>
            <person name="Lei T."/>
            <person name="Chen C."/>
            <person name="Chen H."/>
            <person name="Xu Z."/>
            <person name="Li H."/>
            <person name="Huang H."/>
            <person name="Zhang F."/>
            <person name="Xu H."/>
            <person name="Li N."/>
            <person name="Zhao C."/>
            <person name="Li S."/>
            <person name="Dong L."/>
            <person name="Huang Y."/>
            <person name="Li L."/>
            <person name="Xi Y."/>
            <person name="Qi Q."/>
            <person name="Li W."/>
            <person name="Zhang B."/>
            <person name="Hu W."/>
            <person name="Zhang Y."/>
            <person name="Tian X."/>
            <person name="Jiao Y."/>
            <person name="Liang X."/>
            <person name="Jin J."/>
            <person name="Gao L."/>
            <person name="Zheng W."/>
            <person name="Hao B."/>
            <person name="Liu S."/>
            <person name="Wang W."/>
            <person name="Yuan L."/>
            <person name="Cao M."/>
            <person name="McDermott J."/>
            <person name="Samudrala R."/>
            <person name="Wang J."/>
            <person name="Wong G.K."/>
            <person name="Yang H."/>
        </authorList>
    </citation>
    <scope>NUCLEOTIDE SEQUENCE [LARGE SCALE GENOMIC DNA]</scope>
</reference>
<name>B9GCD9_ORYSJ</name>
<reference evidence="1" key="2">
    <citation type="submission" date="2008-12" db="EMBL/GenBank/DDBJ databases">
        <title>Improved gene annotation of the rice (Oryza sativa) genomes.</title>
        <authorList>
            <person name="Wang J."/>
            <person name="Li R."/>
            <person name="Fan W."/>
            <person name="Huang Q."/>
            <person name="Zhang J."/>
            <person name="Zhou Y."/>
            <person name="Hu Y."/>
            <person name="Zi S."/>
            <person name="Li J."/>
            <person name="Ni P."/>
            <person name="Zheng H."/>
            <person name="Zhang Y."/>
            <person name="Zhao M."/>
            <person name="Hao Q."/>
            <person name="McDermott J."/>
            <person name="Samudrala R."/>
            <person name="Kristiansen K."/>
            <person name="Wong G.K.-S."/>
        </authorList>
    </citation>
    <scope>NUCLEOTIDE SEQUENCE</scope>
</reference>